<organism evidence="2 3">
    <name type="scientific">Tumebacillus lacus</name>
    <dbReference type="NCBI Taxonomy" id="2995335"/>
    <lineage>
        <taxon>Bacteria</taxon>
        <taxon>Bacillati</taxon>
        <taxon>Bacillota</taxon>
        <taxon>Bacilli</taxon>
        <taxon>Bacillales</taxon>
        <taxon>Alicyclobacillaceae</taxon>
        <taxon>Tumebacillus</taxon>
    </lineage>
</organism>
<reference evidence="2 3" key="1">
    <citation type="submission" date="2022-11" db="EMBL/GenBank/DDBJ databases">
        <title>Study of microbial diversity in lake waters.</title>
        <authorList>
            <person name="Zhang J."/>
        </authorList>
    </citation>
    <scope>NUCLEOTIDE SEQUENCE [LARGE SCALE GENOMIC DNA]</scope>
    <source>
        <strain evidence="2 3">DT12</strain>
    </source>
</reference>
<keyword evidence="1" id="KW-0732">Signal</keyword>
<feature type="chain" id="PRO_5046037010" evidence="1">
    <location>
        <begin position="27"/>
        <end position="140"/>
    </location>
</feature>
<evidence type="ECO:0000313" key="2">
    <source>
        <dbReference type="EMBL" id="MCX7569986.1"/>
    </source>
</evidence>
<accession>A0ABT3WZB9</accession>
<protein>
    <submittedName>
        <fullName evidence="2">Uncharacterized protein</fullName>
    </submittedName>
</protein>
<sequence>MKLWKQSICVLGVAALLAGGAQTTYAASVGESEAMTASGVNDSFRTANYFEMGDAVSGVIGTASDVDVFEFMPNGAYRVDFTFNTTGNYEFQVWNAYGYLLDSVVGSGSLSVPINYEWDSYYVRVIGKNDSGDTYTFTAN</sequence>
<keyword evidence="3" id="KW-1185">Reference proteome</keyword>
<name>A0ABT3WZB9_9BACL</name>
<dbReference type="Proteomes" id="UP001208017">
    <property type="component" value="Unassembled WGS sequence"/>
</dbReference>
<feature type="signal peptide" evidence="1">
    <location>
        <begin position="1"/>
        <end position="26"/>
    </location>
</feature>
<proteinExistence type="predicted"/>
<dbReference type="RefSeq" id="WP_267151234.1">
    <property type="nucleotide sequence ID" value="NZ_JAPMLT010000003.1"/>
</dbReference>
<dbReference type="SUPFAM" id="SSF89260">
    <property type="entry name" value="Collagen-binding domain"/>
    <property type="match status" value="1"/>
</dbReference>
<evidence type="ECO:0000256" key="1">
    <source>
        <dbReference type="SAM" id="SignalP"/>
    </source>
</evidence>
<comment type="caution">
    <text evidence="2">The sequence shown here is derived from an EMBL/GenBank/DDBJ whole genome shotgun (WGS) entry which is preliminary data.</text>
</comment>
<dbReference type="EMBL" id="JAPMLT010000003">
    <property type="protein sequence ID" value="MCX7569986.1"/>
    <property type="molecule type" value="Genomic_DNA"/>
</dbReference>
<gene>
    <name evidence="2" type="ORF">OS242_08410</name>
</gene>
<dbReference type="Gene3D" id="2.60.120.380">
    <property type="match status" value="1"/>
</dbReference>
<evidence type="ECO:0000313" key="3">
    <source>
        <dbReference type="Proteomes" id="UP001208017"/>
    </source>
</evidence>